<accession>A0A1S2M5T4</accession>
<protein>
    <submittedName>
        <fullName evidence="1">Uncharacterized protein</fullName>
    </submittedName>
</protein>
<organism evidence="1 2">
    <name type="scientific">Anaerobacillus alkalidiazotrophicus</name>
    <dbReference type="NCBI Taxonomy" id="472963"/>
    <lineage>
        <taxon>Bacteria</taxon>
        <taxon>Bacillati</taxon>
        <taxon>Bacillota</taxon>
        <taxon>Bacilli</taxon>
        <taxon>Bacillales</taxon>
        <taxon>Bacillaceae</taxon>
        <taxon>Anaerobacillus</taxon>
    </lineage>
</organism>
<dbReference type="OrthoDB" id="2966929at2"/>
<name>A0A1S2M5T4_9BACI</name>
<gene>
    <name evidence="1" type="ORF">BKP45_14830</name>
</gene>
<dbReference type="RefSeq" id="WP_071390472.1">
    <property type="nucleotide sequence ID" value="NZ_MLQS01000023.1"/>
</dbReference>
<dbReference type="Proteomes" id="UP000180057">
    <property type="component" value="Unassembled WGS sequence"/>
</dbReference>
<keyword evidence="2" id="KW-1185">Reference proteome</keyword>
<dbReference type="EMBL" id="MLQS01000023">
    <property type="protein sequence ID" value="OIJ18995.1"/>
    <property type="molecule type" value="Genomic_DNA"/>
</dbReference>
<comment type="caution">
    <text evidence="1">The sequence shown here is derived from an EMBL/GenBank/DDBJ whole genome shotgun (WGS) entry which is preliminary data.</text>
</comment>
<dbReference type="AlphaFoldDB" id="A0A1S2M5T4"/>
<evidence type="ECO:0000313" key="2">
    <source>
        <dbReference type="Proteomes" id="UP000180057"/>
    </source>
</evidence>
<dbReference type="InterPro" id="IPR058926">
    <property type="entry name" value="YmzB-like"/>
</dbReference>
<dbReference type="Pfam" id="PF25846">
    <property type="entry name" value="YmzB"/>
    <property type="match status" value="1"/>
</dbReference>
<evidence type="ECO:0000313" key="1">
    <source>
        <dbReference type="EMBL" id="OIJ18995.1"/>
    </source>
</evidence>
<reference evidence="1 2" key="1">
    <citation type="submission" date="2016-10" db="EMBL/GenBank/DDBJ databases">
        <title>Draft genome sequences of four alkaliphilic bacteria belonging to the Anaerobacillus genus.</title>
        <authorList>
            <person name="Bassil N.M."/>
            <person name="Lloyd J.R."/>
        </authorList>
    </citation>
    <scope>NUCLEOTIDE SEQUENCE [LARGE SCALE GENOMIC DNA]</scope>
    <source>
        <strain evidence="1 2">DSM 22531</strain>
    </source>
</reference>
<proteinExistence type="predicted"/>
<sequence length="115" mass="13180">MSEMTNKAIELLLQELQGWVGYEITIEKKERNDLDKNTLALRGVEIVNQIEDEDDYVDPHTIQLKGNGTVLQKNGNTFKLPLDSYELPIHELYSIEASSELLTVKTDRATYILKK</sequence>